<keyword evidence="1" id="KW-0732">Signal</keyword>
<dbReference type="Gene3D" id="3.15.20.10">
    <property type="entry name" value="Bactericidal permeability-increasing protein, domain 2"/>
    <property type="match status" value="1"/>
</dbReference>
<dbReference type="EMBL" id="BDIP01004134">
    <property type="protein sequence ID" value="GIQ88515.1"/>
    <property type="molecule type" value="Genomic_DNA"/>
</dbReference>
<accession>A0A9K3GN77</accession>
<feature type="non-terminal residue" evidence="2">
    <location>
        <position position="1"/>
    </location>
</feature>
<keyword evidence="3" id="KW-1185">Reference proteome</keyword>
<dbReference type="Gene3D" id="3.15.10.10">
    <property type="entry name" value="Bactericidal permeability-increasing protein, domain 1"/>
    <property type="match status" value="1"/>
</dbReference>
<protein>
    <recommendedName>
        <fullName evidence="4">Lipid-binding serum glycoprotein C-terminal domain-containing protein</fullName>
    </recommendedName>
</protein>
<proteinExistence type="predicted"/>
<feature type="chain" id="PRO_5039912747" description="Lipid-binding serum glycoprotein C-terminal domain-containing protein" evidence="1">
    <location>
        <begin position="21"/>
        <end position="381"/>
    </location>
</feature>
<dbReference type="GO" id="GO:0005615">
    <property type="term" value="C:extracellular space"/>
    <property type="evidence" value="ECO:0007669"/>
    <property type="project" value="TreeGrafter"/>
</dbReference>
<feature type="signal peptide" evidence="1">
    <location>
        <begin position="1"/>
        <end position="20"/>
    </location>
</feature>
<dbReference type="Proteomes" id="UP000265618">
    <property type="component" value="Unassembled WGS sequence"/>
</dbReference>
<organism evidence="2 3">
    <name type="scientific">Kipferlia bialata</name>
    <dbReference type="NCBI Taxonomy" id="797122"/>
    <lineage>
        <taxon>Eukaryota</taxon>
        <taxon>Metamonada</taxon>
        <taxon>Carpediemonas-like organisms</taxon>
        <taxon>Kipferlia</taxon>
    </lineage>
</organism>
<dbReference type="PANTHER" id="PTHR10504:SF131">
    <property type="entry name" value="BPI2 DOMAIN-CONTAINING PROTEIN"/>
    <property type="match status" value="1"/>
</dbReference>
<dbReference type="InterPro" id="IPR032942">
    <property type="entry name" value="BPI/LBP/Plunc"/>
</dbReference>
<dbReference type="SUPFAM" id="SSF55394">
    <property type="entry name" value="Bactericidal permeability-increasing protein, BPI"/>
    <property type="match status" value="2"/>
</dbReference>
<gene>
    <name evidence="2" type="ORF">KIPB_010779</name>
</gene>
<dbReference type="InterPro" id="IPR017943">
    <property type="entry name" value="Bactericidal_perm-incr_a/b_dom"/>
</dbReference>
<evidence type="ECO:0000256" key="1">
    <source>
        <dbReference type="SAM" id="SignalP"/>
    </source>
</evidence>
<evidence type="ECO:0008006" key="4">
    <source>
        <dbReference type="Google" id="ProtNLM"/>
    </source>
</evidence>
<evidence type="ECO:0000313" key="2">
    <source>
        <dbReference type="EMBL" id="GIQ88515.1"/>
    </source>
</evidence>
<evidence type="ECO:0000313" key="3">
    <source>
        <dbReference type="Proteomes" id="UP000265618"/>
    </source>
</evidence>
<dbReference type="AlphaFoldDB" id="A0A9K3GN77"/>
<reference evidence="2 3" key="1">
    <citation type="journal article" date="2018" name="PLoS ONE">
        <title>The draft genome of Kipferlia bialata reveals reductive genome evolution in fornicate parasites.</title>
        <authorList>
            <person name="Tanifuji G."/>
            <person name="Takabayashi S."/>
            <person name="Kume K."/>
            <person name="Takagi M."/>
            <person name="Nakayama T."/>
            <person name="Kamikawa R."/>
            <person name="Inagaki Y."/>
            <person name="Hashimoto T."/>
        </authorList>
    </citation>
    <scope>NUCLEOTIDE SEQUENCE [LARGE SCALE GENOMIC DNA]</scope>
    <source>
        <strain evidence="2">NY0173</strain>
    </source>
</reference>
<dbReference type="GO" id="GO:0008289">
    <property type="term" value="F:lipid binding"/>
    <property type="evidence" value="ECO:0007669"/>
    <property type="project" value="InterPro"/>
</dbReference>
<dbReference type="PANTHER" id="PTHR10504">
    <property type="entry name" value="BACTERICIDAL PERMEABILITY-INCREASING BPI PROTEIN-RELATED"/>
    <property type="match status" value="1"/>
</dbReference>
<name>A0A9K3GN77_9EUKA</name>
<comment type="caution">
    <text evidence="2">The sequence shown here is derived from an EMBL/GenBank/DDBJ whole genome shotgun (WGS) entry which is preliminary data.</text>
</comment>
<sequence length="381" mass="41280">MLSLGYGVLVVCVLCLQTLAAVPHYPTPPDTEAYRVYFTAEGMNNMAKLAEPQIIQRTLAYPWPNLEQDIKLPGIGDVTFALSDILFSEVSIADMGVAFTDGVMNLVASIAASLKFNFDYAEKAWPYLGDSGYGDASLEGVDISVAMTIPRDPVTYLPVPQYQDTNVHVGSIDVDLVGNHSDLYNVLLELLNPVIVDLAEAFGVVLIDTAADWVVSAWKEIRWEDPLCGIDNRVAEEYFPIEDAFVVMPSIGQFYTLDNPSVPLVPAPSPLPQSIITGDDIQVVVDETCISSDMVCHHMQGYLTGEVLPDAVDVQFDQLMTVGFIETVTGAPGLYKYLPDDPLSLYIESVAVPTTQILPSGLKLSGSLNVTAYASADATNN</sequence>